<feature type="binding site" evidence="11">
    <location>
        <position position="153"/>
    </location>
    <ligand>
        <name>a ribonucleoside 5'-phosphate</name>
        <dbReference type="ChEBI" id="CHEBI:58043"/>
    </ligand>
</feature>
<evidence type="ECO:0000256" key="9">
    <source>
        <dbReference type="ARBA" id="ARBA00023242"/>
    </source>
</evidence>
<keyword evidence="7 11" id="KW-0067">ATP-binding</keyword>
<accession>A0A3M7S204</accession>
<feature type="binding site" evidence="11">
    <location>
        <begin position="68"/>
        <end position="70"/>
    </location>
    <ligand>
        <name>a ribonucleoside 5'-phosphate</name>
        <dbReference type="ChEBI" id="CHEBI:58043"/>
    </ligand>
</feature>
<evidence type="ECO:0000256" key="7">
    <source>
        <dbReference type="ARBA" id="ARBA00022840"/>
    </source>
</evidence>
<reference evidence="12 13" key="1">
    <citation type="journal article" date="2018" name="Sci. Rep.">
        <title>Genomic signatures of local adaptation to the degree of environmental predictability in rotifers.</title>
        <authorList>
            <person name="Franch-Gras L."/>
            <person name="Hahn C."/>
            <person name="Garcia-Roger E.M."/>
            <person name="Carmona M.J."/>
            <person name="Serra M."/>
            <person name="Gomez A."/>
        </authorList>
    </citation>
    <scope>NUCLEOTIDE SEQUENCE [LARGE SCALE GENOMIC DNA]</scope>
    <source>
        <strain evidence="12">HYR1</strain>
    </source>
</reference>
<evidence type="ECO:0000313" key="12">
    <source>
        <dbReference type="EMBL" id="RNA29834.1"/>
    </source>
</evidence>
<dbReference type="InterPro" id="IPR033690">
    <property type="entry name" value="Adenylat_kinase_CS"/>
</dbReference>
<evidence type="ECO:0000256" key="4">
    <source>
        <dbReference type="ARBA" id="ARBA00022679"/>
    </source>
</evidence>
<keyword evidence="4 11" id="KW-0808">Transferase</keyword>
<dbReference type="STRING" id="10195.A0A3M7S204"/>
<sequence>MSSLSSSSLPKVIFVLGGPGAGKGTQCLKIVENFGYVHLSAGELLRAERQRPGSKVGEQIEDHIRKGSIVPVEITCTLLENAMKESDKDTFLIDGFPRNKDNLDGWNRQMGEKAHVKGVLFFECAEDVCVNRCLERGKQSGRSDDNEDTLKKRIATYNESTLPIIQYFDQMKMVKRIDASKTEQKVYEEVEAALKEIS</sequence>
<dbReference type="GO" id="GO:0036430">
    <property type="term" value="F:CMP kinase activity"/>
    <property type="evidence" value="ECO:0007669"/>
    <property type="project" value="RHEA"/>
</dbReference>
<comment type="catalytic activity">
    <reaction evidence="11">
        <text>dCMP + ATP = dCDP + ADP</text>
        <dbReference type="Rhea" id="RHEA:25094"/>
        <dbReference type="ChEBI" id="CHEBI:30616"/>
        <dbReference type="ChEBI" id="CHEBI:57566"/>
        <dbReference type="ChEBI" id="CHEBI:58593"/>
        <dbReference type="ChEBI" id="CHEBI:456216"/>
        <dbReference type="EC" id="2.7.4.14"/>
    </reaction>
</comment>
<organism evidence="12 13">
    <name type="scientific">Brachionus plicatilis</name>
    <name type="common">Marine rotifer</name>
    <name type="synonym">Brachionus muelleri</name>
    <dbReference type="NCBI Taxonomy" id="10195"/>
    <lineage>
        <taxon>Eukaryota</taxon>
        <taxon>Metazoa</taxon>
        <taxon>Spiralia</taxon>
        <taxon>Gnathifera</taxon>
        <taxon>Rotifera</taxon>
        <taxon>Eurotatoria</taxon>
        <taxon>Monogononta</taxon>
        <taxon>Pseudotrocha</taxon>
        <taxon>Ploima</taxon>
        <taxon>Brachionidae</taxon>
        <taxon>Brachionus</taxon>
    </lineage>
</organism>
<evidence type="ECO:0000256" key="1">
    <source>
        <dbReference type="ARBA" id="ARBA00003053"/>
    </source>
</evidence>
<dbReference type="Pfam" id="PF00406">
    <property type="entry name" value="ADK"/>
    <property type="match status" value="1"/>
</dbReference>
<dbReference type="GO" id="GO:0036431">
    <property type="term" value="F:dCMP kinase activity"/>
    <property type="evidence" value="ECO:0007669"/>
    <property type="project" value="RHEA"/>
</dbReference>
<feature type="binding site" evidence="11">
    <location>
        <position position="136"/>
    </location>
    <ligand>
        <name>ATP</name>
        <dbReference type="ChEBI" id="CHEBI:30616"/>
    </ligand>
</feature>
<evidence type="ECO:0000256" key="10">
    <source>
        <dbReference type="ARBA" id="ARBA00048116"/>
    </source>
</evidence>
<dbReference type="FunFam" id="3.40.50.300:FF:000315">
    <property type="entry name" value="Adenylate kinase 1"/>
    <property type="match status" value="1"/>
</dbReference>
<name>A0A3M7S204_BRAPC</name>
<evidence type="ECO:0000256" key="5">
    <source>
        <dbReference type="ARBA" id="ARBA00022741"/>
    </source>
</evidence>
<keyword evidence="13" id="KW-1185">Reference proteome</keyword>
<feature type="binding site" evidence="11">
    <location>
        <position position="102"/>
    </location>
    <ligand>
        <name>CMP</name>
        <dbReference type="ChEBI" id="CHEBI:60377"/>
    </ligand>
</feature>
<dbReference type="EC" id="2.7.4.14" evidence="11"/>
<evidence type="ECO:0000256" key="6">
    <source>
        <dbReference type="ARBA" id="ARBA00022777"/>
    </source>
</evidence>
<evidence type="ECO:0000256" key="2">
    <source>
        <dbReference type="ARBA" id="ARBA00011245"/>
    </source>
</evidence>
<comment type="catalytic activity">
    <reaction evidence="10 11">
        <text>UMP + ATP = UDP + ADP</text>
        <dbReference type="Rhea" id="RHEA:24400"/>
        <dbReference type="ChEBI" id="CHEBI:30616"/>
        <dbReference type="ChEBI" id="CHEBI:57865"/>
        <dbReference type="ChEBI" id="CHEBI:58223"/>
        <dbReference type="ChEBI" id="CHEBI:456216"/>
        <dbReference type="EC" id="2.7.4.14"/>
    </reaction>
</comment>
<evidence type="ECO:0000256" key="3">
    <source>
        <dbReference type="ARBA" id="ARBA00022490"/>
    </source>
</evidence>
<dbReference type="PANTHER" id="PTHR23359">
    <property type="entry name" value="NUCLEOTIDE KINASE"/>
    <property type="match status" value="1"/>
</dbReference>
<comment type="similarity">
    <text evidence="11">Belongs to the adenylate kinase family. UMP-CMP kinase subfamily.</text>
</comment>
<comment type="cofactor">
    <cofactor evidence="11">
        <name>Mg(2+)</name>
        <dbReference type="ChEBI" id="CHEBI:18420"/>
    </cofactor>
    <text evidence="11">Binds 1 Mg(2+) ion per monomer.</text>
</comment>
<dbReference type="GO" id="GO:0006221">
    <property type="term" value="P:pyrimidine nucleotide biosynthetic process"/>
    <property type="evidence" value="ECO:0007669"/>
    <property type="project" value="UniProtKB-UniRule"/>
</dbReference>
<comment type="subunit">
    <text evidence="2 11">Monomer.</text>
</comment>
<evidence type="ECO:0000256" key="11">
    <source>
        <dbReference type="HAMAP-Rule" id="MF_03172"/>
    </source>
</evidence>
<dbReference type="GO" id="GO:0033862">
    <property type="term" value="F:UMP kinase activity"/>
    <property type="evidence" value="ECO:0007669"/>
    <property type="project" value="RHEA"/>
</dbReference>
<dbReference type="InterPro" id="IPR006266">
    <property type="entry name" value="UMP_CMP_kinase"/>
</dbReference>
<dbReference type="CDD" id="cd01428">
    <property type="entry name" value="ADK"/>
    <property type="match status" value="1"/>
</dbReference>
<comment type="function">
    <text evidence="11">Catalyzes the phosphorylation of pyrimidine nucleoside monophosphates at the expense of ATP. Plays an important role in de novo pyrimidine nucleotide biosynthesis. Has preference for UMP and CMP as phosphate acceptors.</text>
</comment>
<dbReference type="NCBIfam" id="TIGR01359">
    <property type="entry name" value="UMP_CMP_kin_fam"/>
    <property type="match status" value="1"/>
</dbReference>
<dbReference type="GO" id="GO:0006207">
    <property type="term" value="P:'de novo' pyrimidine nucleobase biosynthetic process"/>
    <property type="evidence" value="ECO:0007669"/>
    <property type="project" value="InterPro"/>
</dbReference>
<dbReference type="HAMAP" id="MF_03172">
    <property type="entry name" value="Adenylate_kinase_UMP_CMP_kin"/>
    <property type="match status" value="1"/>
</dbReference>
<comment type="function">
    <text evidence="1">Catalyzes the reversible transfer of the terminal phosphate group between ATP and AMP. Plays an important role in cellular energy homeostasis and in adenine nucleotide metabolism.</text>
</comment>
<feature type="binding site" evidence="11">
    <location>
        <begin position="95"/>
        <end position="98"/>
    </location>
    <ligand>
        <name>a ribonucleoside 5'-phosphate</name>
        <dbReference type="ChEBI" id="CHEBI:58043"/>
    </ligand>
</feature>
<keyword evidence="3 11" id="KW-0963">Cytoplasm</keyword>
<feature type="region of interest" description="NMPbind" evidence="11">
    <location>
        <begin position="40"/>
        <end position="70"/>
    </location>
</feature>
<dbReference type="PRINTS" id="PR00094">
    <property type="entry name" value="ADENYLTKNASE"/>
</dbReference>
<comment type="domain">
    <text evidence="11">Consists of three domains, a large central CORE domain and two small peripheral domains, NMPbind and LID, which undergo movements during catalysis. The LID domain closes over the site of phosphoryl transfer upon ATP binding. Assembling and dissambling the active center during each catalytic cycle provides an effective means to prevent ATP hydrolysis.</text>
</comment>
<keyword evidence="8 11" id="KW-0665">Pyrimidine biosynthesis</keyword>
<comment type="catalytic activity">
    <reaction evidence="11">
        <text>CMP + ATP = CDP + ADP</text>
        <dbReference type="Rhea" id="RHEA:11600"/>
        <dbReference type="ChEBI" id="CHEBI:30616"/>
        <dbReference type="ChEBI" id="CHEBI:58069"/>
        <dbReference type="ChEBI" id="CHEBI:60377"/>
        <dbReference type="ChEBI" id="CHEBI:456216"/>
        <dbReference type="EC" id="2.7.4.14"/>
    </reaction>
</comment>
<keyword evidence="6 11" id="KW-0418">Kinase</keyword>
<feature type="binding site" evidence="11">
    <location>
        <begin position="20"/>
        <end position="25"/>
    </location>
    <ligand>
        <name>ATP</name>
        <dbReference type="ChEBI" id="CHEBI:30616"/>
    </ligand>
</feature>
<gene>
    <name evidence="12" type="ORF">BpHYR1_051396</name>
</gene>
<dbReference type="OrthoDB" id="442176at2759"/>
<dbReference type="GO" id="GO:0005737">
    <property type="term" value="C:cytoplasm"/>
    <property type="evidence" value="ECO:0007669"/>
    <property type="project" value="UniProtKB-SubCell"/>
</dbReference>
<dbReference type="EMBL" id="REGN01002158">
    <property type="protein sequence ID" value="RNA29834.1"/>
    <property type="molecule type" value="Genomic_DNA"/>
</dbReference>
<dbReference type="GO" id="GO:0005634">
    <property type="term" value="C:nucleus"/>
    <property type="evidence" value="ECO:0007669"/>
    <property type="project" value="UniProtKB-SubCell"/>
</dbReference>
<dbReference type="InterPro" id="IPR000850">
    <property type="entry name" value="Adenylat/UMP-CMP_kin"/>
</dbReference>
<protein>
    <recommendedName>
        <fullName evidence="11">UMP-CMP kinase</fullName>
        <ecNumber evidence="11">2.7.4.14</ecNumber>
    </recommendedName>
    <alternativeName>
        <fullName evidence="11">Deoxycytidylate kinase</fullName>
        <shortName evidence="11">CK</shortName>
        <shortName evidence="11">dCMP kinase</shortName>
    </alternativeName>
    <alternativeName>
        <fullName evidence="11">Uridine monophosphate/cytidine monophosphate kinase</fullName>
        <shortName evidence="11">UMP/CMP kinase</shortName>
        <shortName evidence="11">UMP/CMPK</shortName>
    </alternativeName>
</protein>
<evidence type="ECO:0000313" key="13">
    <source>
        <dbReference type="Proteomes" id="UP000276133"/>
    </source>
</evidence>
<dbReference type="SUPFAM" id="SSF52540">
    <property type="entry name" value="P-loop containing nucleoside triphosphate hydrolases"/>
    <property type="match status" value="1"/>
</dbReference>
<dbReference type="Proteomes" id="UP000276133">
    <property type="component" value="Unassembled WGS sequence"/>
</dbReference>
<feature type="binding site" evidence="11">
    <location>
        <position position="181"/>
    </location>
    <ligand>
        <name>ATP</name>
        <dbReference type="ChEBI" id="CHEBI:30616"/>
    </ligand>
</feature>
<dbReference type="GO" id="GO:0005524">
    <property type="term" value="F:ATP binding"/>
    <property type="evidence" value="ECO:0007669"/>
    <property type="project" value="UniProtKB-KW"/>
</dbReference>
<feature type="region of interest" description="LID" evidence="11">
    <location>
        <begin position="135"/>
        <end position="145"/>
    </location>
</feature>
<proteinExistence type="inferred from homology"/>
<dbReference type="Gene3D" id="3.40.50.300">
    <property type="entry name" value="P-loop containing nucleotide triphosphate hydrolases"/>
    <property type="match status" value="1"/>
</dbReference>
<dbReference type="AlphaFoldDB" id="A0A3M7S204"/>
<dbReference type="InterPro" id="IPR027417">
    <property type="entry name" value="P-loop_NTPase"/>
</dbReference>
<dbReference type="PROSITE" id="PS00113">
    <property type="entry name" value="ADENYLATE_KINASE"/>
    <property type="match status" value="1"/>
</dbReference>
<feature type="binding site" evidence="11">
    <location>
        <position position="46"/>
    </location>
    <ligand>
        <name>a ribonucleoside 5'-phosphate</name>
        <dbReference type="ChEBI" id="CHEBI:58043"/>
    </ligand>
</feature>
<comment type="subcellular location">
    <subcellularLocation>
        <location evidence="11">Cytoplasm</location>
    </subcellularLocation>
    <subcellularLocation>
        <location evidence="11">Nucleus</location>
    </subcellularLocation>
</comment>
<comment type="caution">
    <text evidence="12">The sequence shown here is derived from an EMBL/GenBank/DDBJ whole genome shotgun (WGS) entry which is preliminary data.</text>
</comment>
<evidence type="ECO:0000256" key="8">
    <source>
        <dbReference type="ARBA" id="ARBA00022975"/>
    </source>
</evidence>
<keyword evidence="9 11" id="KW-0539">Nucleus</keyword>
<feature type="binding site" evidence="11">
    <location>
        <position position="142"/>
    </location>
    <ligand>
        <name>a ribonucleoside 5'-phosphate</name>
        <dbReference type="ChEBI" id="CHEBI:58043"/>
    </ligand>
</feature>
<dbReference type="HAMAP" id="MF_00235">
    <property type="entry name" value="Adenylate_kinase_Adk"/>
    <property type="match status" value="1"/>
</dbReference>
<keyword evidence="5 11" id="KW-0547">Nucleotide-binding</keyword>